<organism evidence="1 2">
    <name type="scientific">Helicobacter valdiviensis</name>
    <dbReference type="NCBI Taxonomy" id="1458358"/>
    <lineage>
        <taxon>Bacteria</taxon>
        <taxon>Pseudomonadati</taxon>
        <taxon>Campylobacterota</taxon>
        <taxon>Epsilonproteobacteria</taxon>
        <taxon>Campylobacterales</taxon>
        <taxon>Helicobacteraceae</taxon>
        <taxon>Helicobacter</taxon>
    </lineage>
</organism>
<proteinExistence type="predicted"/>
<dbReference type="InterPro" id="IPR043148">
    <property type="entry name" value="TagF_C"/>
</dbReference>
<dbReference type="GO" id="GO:0016020">
    <property type="term" value="C:membrane"/>
    <property type="evidence" value="ECO:0007669"/>
    <property type="project" value="InterPro"/>
</dbReference>
<accession>A0A2W6MUC1</accession>
<evidence type="ECO:0000313" key="1">
    <source>
        <dbReference type="EMBL" id="PZT48057.1"/>
    </source>
</evidence>
<comment type="caution">
    <text evidence="1">The sequence shown here is derived from an EMBL/GenBank/DDBJ whole genome shotgun (WGS) entry which is preliminary data.</text>
</comment>
<dbReference type="InterPro" id="IPR007554">
    <property type="entry name" value="Glycerophosphate_synth"/>
</dbReference>
<dbReference type="RefSeq" id="WP_181450973.1">
    <property type="nucleotide sequence ID" value="NZ_NBIU01000014.1"/>
</dbReference>
<dbReference type="EMBL" id="NBIU01000014">
    <property type="protein sequence ID" value="PZT48057.1"/>
    <property type="molecule type" value="Genomic_DNA"/>
</dbReference>
<dbReference type="AlphaFoldDB" id="A0A2W6MUC1"/>
<dbReference type="Proteomes" id="UP000249746">
    <property type="component" value="Unassembled WGS sequence"/>
</dbReference>
<keyword evidence="2" id="KW-1185">Reference proteome</keyword>
<reference evidence="1 2" key="1">
    <citation type="submission" date="2017-03" db="EMBL/GenBank/DDBJ databases">
        <title>Genomic and clinical evidence uncovers the enterohepatic species Helicobacter valdiviensis as a potential human intestinal pathogen.</title>
        <authorList>
            <person name="Fresia P."/>
            <person name="Jara R."/>
            <person name="Sierra R."/>
            <person name="Ferres I."/>
            <person name="Greif G."/>
            <person name="Iraola G."/>
            <person name="Collado L."/>
        </authorList>
    </citation>
    <scope>NUCLEOTIDE SEQUENCE [LARGE SCALE GENOMIC DNA]</scope>
    <source>
        <strain evidence="1 2">WBE14</strain>
    </source>
</reference>
<dbReference type="Pfam" id="PF04464">
    <property type="entry name" value="Glyphos_transf"/>
    <property type="match status" value="1"/>
</dbReference>
<evidence type="ECO:0000313" key="2">
    <source>
        <dbReference type="Proteomes" id="UP000249746"/>
    </source>
</evidence>
<protein>
    <submittedName>
        <fullName evidence="1">Uncharacterized protein</fullName>
    </submittedName>
</protein>
<gene>
    <name evidence="1" type="ORF">B6S12_05780</name>
</gene>
<sequence>MLELSEFPKDNVDLLVTDVSSIAFKYSLYFERPSIFTFMGFTKIEFPKDKFYTLLESIGICVYSLKELCEVIANFDEISRQKSLKIKEFLEGEII</sequence>
<dbReference type="GO" id="GO:0047355">
    <property type="term" value="F:CDP-glycerol glycerophosphotransferase activity"/>
    <property type="evidence" value="ECO:0007669"/>
    <property type="project" value="InterPro"/>
</dbReference>
<dbReference type="Gene3D" id="3.40.50.12580">
    <property type="match status" value="1"/>
</dbReference>
<name>A0A2W6MUC1_9HELI</name>